<accession>A0ABU0TRD9</accession>
<evidence type="ECO:0000313" key="2">
    <source>
        <dbReference type="EMBL" id="MDQ1122225.1"/>
    </source>
</evidence>
<sequence length="226" mass="24661">MKKYPTLASHENGGVTRRFPRNLKPSESCMRKTAPNAACPRNASPPRKNQAALLTSLSVRSNCFKSSHCQGCASGNTPRVFLRRVTHVVQNAQSPSYTSIAWCCVMPLIVAAAPPSRLVTIIRTQMRGFESCCAFNCQTSGSRPPTRKCSLRIFATQRRPGLRGRARAPAVNTQKRVRSATAIAARRMLSPAAASDDPYPPLCGECRVIRIPLCAATMDIGQLYRG</sequence>
<keyword evidence="3" id="KW-1185">Reference proteome</keyword>
<dbReference type="EMBL" id="JAUTBF010000001">
    <property type="protein sequence ID" value="MDQ1122225.1"/>
    <property type="molecule type" value="Genomic_DNA"/>
</dbReference>
<organism evidence="2 3">
    <name type="scientific">Microbacterium trichothecenolyticum</name>
    <name type="common">Aureobacterium trichothecenolyticum</name>
    <dbReference type="NCBI Taxonomy" id="69370"/>
    <lineage>
        <taxon>Bacteria</taxon>
        <taxon>Bacillati</taxon>
        <taxon>Actinomycetota</taxon>
        <taxon>Actinomycetes</taxon>
        <taxon>Micrococcales</taxon>
        <taxon>Microbacteriaceae</taxon>
        <taxon>Microbacterium</taxon>
    </lineage>
</organism>
<feature type="region of interest" description="Disordered" evidence="1">
    <location>
        <begin position="1"/>
        <end position="47"/>
    </location>
</feature>
<evidence type="ECO:0000256" key="1">
    <source>
        <dbReference type="SAM" id="MobiDB-lite"/>
    </source>
</evidence>
<name>A0ABU0TRD9_MICTR</name>
<comment type="caution">
    <text evidence="2">The sequence shown here is derived from an EMBL/GenBank/DDBJ whole genome shotgun (WGS) entry which is preliminary data.</text>
</comment>
<evidence type="ECO:0000313" key="3">
    <source>
        <dbReference type="Proteomes" id="UP001226691"/>
    </source>
</evidence>
<protein>
    <submittedName>
        <fullName evidence="2">Uncharacterized protein</fullName>
    </submittedName>
</protein>
<gene>
    <name evidence="2" type="ORF">QE412_000798</name>
</gene>
<reference evidence="2 3" key="1">
    <citation type="submission" date="2023-07" db="EMBL/GenBank/DDBJ databases">
        <title>Functional and genomic diversity of the sorghum phyllosphere microbiome.</title>
        <authorList>
            <person name="Shade A."/>
        </authorList>
    </citation>
    <scope>NUCLEOTIDE SEQUENCE [LARGE SCALE GENOMIC DNA]</scope>
    <source>
        <strain evidence="2 3">SORGH_AS_1207</strain>
    </source>
</reference>
<proteinExistence type="predicted"/>
<dbReference type="Proteomes" id="UP001226691">
    <property type="component" value="Unassembled WGS sequence"/>
</dbReference>